<dbReference type="Gene3D" id="3.40.50.12780">
    <property type="entry name" value="N-terminal domain of ligase-like"/>
    <property type="match status" value="1"/>
</dbReference>
<dbReference type="PANTHER" id="PTHR43859">
    <property type="entry name" value="ACYL-ACTIVATING ENZYME"/>
    <property type="match status" value="1"/>
</dbReference>
<dbReference type="RefSeq" id="WP_265047567.1">
    <property type="nucleotide sequence ID" value="NZ_CP100390.1"/>
</dbReference>
<evidence type="ECO:0000256" key="4">
    <source>
        <dbReference type="ARBA" id="ARBA00023098"/>
    </source>
</evidence>
<dbReference type="PROSITE" id="PS00455">
    <property type="entry name" value="AMP_BINDING"/>
    <property type="match status" value="1"/>
</dbReference>
<keyword evidence="8" id="KW-1185">Reference proteome</keyword>
<dbReference type="Proteomes" id="UP001163739">
    <property type="component" value="Chromosome"/>
</dbReference>
<comment type="similarity">
    <text evidence="1">Belongs to the ATP-dependent AMP-binding enzyme family.</text>
</comment>
<evidence type="ECO:0000313" key="7">
    <source>
        <dbReference type="EMBL" id="UZE96081.1"/>
    </source>
</evidence>
<dbReference type="NCBIfam" id="NF005426">
    <property type="entry name" value="PRK07008.1"/>
    <property type="match status" value="1"/>
</dbReference>
<dbReference type="SUPFAM" id="SSF56801">
    <property type="entry name" value="Acetyl-CoA synthetase-like"/>
    <property type="match status" value="1"/>
</dbReference>
<keyword evidence="2 7" id="KW-0436">Ligase</keyword>
<proteinExistence type="inferred from homology"/>
<reference evidence="7" key="1">
    <citation type="submission" date="2022-06" db="EMBL/GenBank/DDBJ databases">
        <title>Alkalimarinus sp. nov., isolated from gut of a Alitta virens.</title>
        <authorList>
            <person name="Yang A.I."/>
            <person name="Shin N.-R."/>
        </authorList>
    </citation>
    <scope>NUCLEOTIDE SEQUENCE</scope>
    <source>
        <strain evidence="7">A2M4</strain>
    </source>
</reference>
<evidence type="ECO:0000256" key="2">
    <source>
        <dbReference type="ARBA" id="ARBA00022598"/>
    </source>
</evidence>
<feature type="domain" description="AMP-binding enzyme C-terminal" evidence="6">
    <location>
        <begin position="451"/>
        <end position="525"/>
    </location>
</feature>
<dbReference type="GO" id="GO:0016874">
    <property type="term" value="F:ligase activity"/>
    <property type="evidence" value="ECO:0007669"/>
    <property type="project" value="UniProtKB-KW"/>
</dbReference>
<dbReference type="InterPro" id="IPR042099">
    <property type="entry name" value="ANL_N_sf"/>
</dbReference>
<dbReference type="InterPro" id="IPR045851">
    <property type="entry name" value="AMP-bd_C_sf"/>
</dbReference>
<dbReference type="Pfam" id="PF13193">
    <property type="entry name" value="AMP-binding_C"/>
    <property type="match status" value="1"/>
</dbReference>
<gene>
    <name evidence="7" type="ORF">NKI27_18860</name>
</gene>
<feature type="domain" description="AMP-dependent synthetase/ligase" evidence="5">
    <location>
        <begin position="29"/>
        <end position="403"/>
    </location>
</feature>
<dbReference type="NCBIfam" id="NF004837">
    <property type="entry name" value="PRK06187.1"/>
    <property type="match status" value="1"/>
</dbReference>
<organism evidence="7 8">
    <name type="scientific">Alkalimarinus alittae</name>
    <dbReference type="NCBI Taxonomy" id="2961619"/>
    <lineage>
        <taxon>Bacteria</taxon>
        <taxon>Pseudomonadati</taxon>
        <taxon>Pseudomonadota</taxon>
        <taxon>Gammaproteobacteria</taxon>
        <taxon>Alteromonadales</taxon>
        <taxon>Alteromonadaceae</taxon>
        <taxon>Alkalimarinus</taxon>
    </lineage>
</organism>
<protein>
    <submittedName>
        <fullName evidence="7">3-(Methylthio)propionyl-CoA ligase</fullName>
    </submittedName>
</protein>
<keyword evidence="4" id="KW-0443">Lipid metabolism</keyword>
<dbReference type="Gene3D" id="3.30.300.30">
    <property type="match status" value="1"/>
</dbReference>
<dbReference type="PANTHER" id="PTHR43859:SF4">
    <property type="entry name" value="BUTANOATE--COA LIGASE AAE1-RELATED"/>
    <property type="match status" value="1"/>
</dbReference>
<name>A0ABY6N1V0_9ALTE</name>
<evidence type="ECO:0000259" key="5">
    <source>
        <dbReference type="Pfam" id="PF00501"/>
    </source>
</evidence>
<evidence type="ECO:0000256" key="1">
    <source>
        <dbReference type="ARBA" id="ARBA00006432"/>
    </source>
</evidence>
<dbReference type="EMBL" id="CP100390">
    <property type="protein sequence ID" value="UZE96081.1"/>
    <property type="molecule type" value="Genomic_DNA"/>
</dbReference>
<keyword evidence="3" id="KW-0276">Fatty acid metabolism</keyword>
<evidence type="ECO:0000313" key="8">
    <source>
        <dbReference type="Proteomes" id="UP001163739"/>
    </source>
</evidence>
<dbReference type="CDD" id="cd12119">
    <property type="entry name" value="ttLC_FACS_AlkK_like"/>
    <property type="match status" value="1"/>
</dbReference>
<dbReference type="InterPro" id="IPR025110">
    <property type="entry name" value="AMP-bd_C"/>
</dbReference>
<evidence type="ECO:0000256" key="3">
    <source>
        <dbReference type="ARBA" id="ARBA00022832"/>
    </source>
</evidence>
<sequence length="542" mass="60196">MHGLMMDTSLTVSSILQYAEQYHQDGEIVSRNVEGGIHRYHYKDAAARARRLANGLKRLGIKQQDRVATLAWNTHRHYEIYFAVSGSGAVLHTMNPRLFPEQLAFILNHAEDEVLFIDLTFIPLLEKIAPELRFLKQVVVMTNRANMPDSPLPDAIPFLCYEALVDSESAEFEWPEVDEESAASLCYTSGTTGNPKGVLYSHRSTVLHAWASISRDALDIGNSSNLLPVVPMFHVNAWGVPYSATMVGAKLVLPGAGMDGASLSALIDAEQVDLLLGVPTVWQGLLQYCEQQNVTLKPVKNVVIGGSAAPLSMIKAFQEHHDAFVMHAWGMTELSPIGTINSMNRHMKSLTLDERYQLQTKQGRPVFGIEMKIIGADNQTLPHDGDSFGRLMVKGPWVIKQYYKDEKSPLVDGWFDTGDVATIDPQGYMNIVDRAKDVIKSGGEWISSIDLENAAVGHSAVAECAVIGVPHPKWDERPLLLVVTKEGEETSKQALIDYLSDKVAKWWLPDDVIFVTELPHTATGKLLKMKLRETYQDALSRH</sequence>
<dbReference type="InterPro" id="IPR020845">
    <property type="entry name" value="AMP-binding_CS"/>
</dbReference>
<accession>A0ABY6N1V0</accession>
<dbReference type="Pfam" id="PF00501">
    <property type="entry name" value="AMP-binding"/>
    <property type="match status" value="1"/>
</dbReference>
<evidence type="ECO:0000259" key="6">
    <source>
        <dbReference type="Pfam" id="PF13193"/>
    </source>
</evidence>
<dbReference type="InterPro" id="IPR000873">
    <property type="entry name" value="AMP-dep_synth/lig_dom"/>
</dbReference>